<gene>
    <name evidence="1" type="ORF">N7E81_06235</name>
</gene>
<dbReference type="Proteomes" id="UP001062165">
    <property type="component" value="Chromosome"/>
</dbReference>
<organism evidence="1 2">
    <name type="scientific">Reichenbachiella carrageenanivorans</name>
    <dbReference type="NCBI Taxonomy" id="2979869"/>
    <lineage>
        <taxon>Bacteria</taxon>
        <taxon>Pseudomonadati</taxon>
        <taxon>Bacteroidota</taxon>
        <taxon>Cytophagia</taxon>
        <taxon>Cytophagales</taxon>
        <taxon>Reichenbachiellaceae</taxon>
        <taxon>Reichenbachiella</taxon>
    </lineage>
</organism>
<name>A0ABY6D3G7_9BACT</name>
<sequence>MGELDFDDIEVPLYTPDASIPIGQTTYTIKDLIDKLDDPNLLITEDNSKLLAITYLDTTYFDDYAQVIVLQDVSNPGIISPNLADIPVSPSNQDIVIPTQTLTFEYTSPNNEELDSVKYSTGTITLDITNQYQSELEYELTLTDIVNLDTGAPMILSGTVPGNSSNQATQDLTNHKTIIVQVPGTGNTNFFSGVFDSTLKVKTGEGVSSTDFIDYTLSITNADFSEIYGWFGDKTINIENQTVDMGFFEDLSENSLSFNAPQVSFYISNGFGVPMGLNMGGISSTNSKGTTVNLSGDITASPQLVRAPSTTQVGTSLSSIIRTNETNSNLRELFAISPTSFNIDLTAGSNYNNANDQDRNFVSSTSEVEVVTEINLPLDVKLEGLSRNFGTGIEAFDFEDADTIRLILTTHNELPLEGSIDMQFLDSDSSVLFEFLDISFIKSPELLSTGRIEEKIVNKDTIKLYRGHGYQELINASILNIVTHITSYKAADDNYVKLFSDYEMTLKVGTQANVKHEL</sequence>
<keyword evidence="2" id="KW-1185">Reference proteome</keyword>
<evidence type="ECO:0000313" key="2">
    <source>
        <dbReference type="Proteomes" id="UP001062165"/>
    </source>
</evidence>
<dbReference type="RefSeq" id="WP_263052424.1">
    <property type="nucleotide sequence ID" value="NZ_CP106735.1"/>
</dbReference>
<accession>A0ABY6D3G7</accession>
<proteinExistence type="predicted"/>
<protein>
    <submittedName>
        <fullName evidence="1">Uncharacterized protein</fullName>
    </submittedName>
</protein>
<evidence type="ECO:0000313" key="1">
    <source>
        <dbReference type="EMBL" id="UXX80695.1"/>
    </source>
</evidence>
<dbReference type="EMBL" id="CP106735">
    <property type="protein sequence ID" value="UXX80695.1"/>
    <property type="molecule type" value="Genomic_DNA"/>
</dbReference>
<reference evidence="1" key="1">
    <citation type="submission" date="2022-10" db="EMBL/GenBank/DDBJ databases">
        <title>Comparative genomics and taxonomic characterization of three novel marine species of genus Reichenbachiella exhibiting antioxidant and polysaccharide degradation activities.</title>
        <authorList>
            <person name="Muhammad N."/>
            <person name="Lee Y.-J."/>
            <person name="Ko J."/>
            <person name="Kim S.-G."/>
        </authorList>
    </citation>
    <scope>NUCLEOTIDE SEQUENCE</scope>
    <source>
        <strain evidence="1">Wsw4-B4</strain>
    </source>
</reference>